<feature type="compositionally biased region" description="Acidic residues" evidence="1">
    <location>
        <begin position="373"/>
        <end position="384"/>
    </location>
</feature>
<feature type="compositionally biased region" description="Basic and acidic residues" evidence="1">
    <location>
        <begin position="347"/>
        <end position="359"/>
    </location>
</feature>
<dbReference type="AlphaFoldDB" id="A0AAV2LVH7"/>
<feature type="region of interest" description="Disordered" evidence="1">
    <location>
        <begin position="110"/>
        <end position="146"/>
    </location>
</feature>
<feature type="compositionally biased region" description="Polar residues" evidence="1">
    <location>
        <begin position="289"/>
        <end position="305"/>
    </location>
</feature>
<reference evidence="2 3" key="1">
    <citation type="submission" date="2024-04" db="EMBL/GenBank/DDBJ databases">
        <authorList>
            <person name="Waldvogel A.-M."/>
            <person name="Schoenle A."/>
        </authorList>
    </citation>
    <scope>NUCLEOTIDE SEQUENCE [LARGE SCALE GENOMIC DNA]</scope>
</reference>
<accession>A0AAV2LVH7</accession>
<dbReference type="Proteomes" id="UP001497482">
    <property type="component" value="Chromosome 5"/>
</dbReference>
<proteinExistence type="predicted"/>
<evidence type="ECO:0000313" key="2">
    <source>
        <dbReference type="EMBL" id="CAL1605070.1"/>
    </source>
</evidence>
<feature type="region of interest" description="Disordered" evidence="1">
    <location>
        <begin position="288"/>
        <end position="399"/>
    </location>
</feature>
<dbReference type="EMBL" id="OZ035827">
    <property type="protein sequence ID" value="CAL1605070.1"/>
    <property type="molecule type" value="Genomic_DNA"/>
</dbReference>
<feature type="compositionally biased region" description="Basic and acidic residues" evidence="1">
    <location>
        <begin position="389"/>
        <end position="399"/>
    </location>
</feature>
<evidence type="ECO:0000313" key="3">
    <source>
        <dbReference type="Proteomes" id="UP001497482"/>
    </source>
</evidence>
<evidence type="ECO:0000256" key="1">
    <source>
        <dbReference type="SAM" id="MobiDB-lite"/>
    </source>
</evidence>
<name>A0AAV2LVH7_KNICA</name>
<protein>
    <submittedName>
        <fullName evidence="2">Uncharacterized protein</fullName>
    </submittedName>
</protein>
<keyword evidence="3" id="KW-1185">Reference proteome</keyword>
<sequence length="432" mass="49207">MPEYNWTPTLRPIRYSPYACNGPQGTHLHYGLSTRDHRAHSRSPPLGLRERVSHWREPTYHLYYTWNSNQTAQHGWRNKARTLPDSTSWRRDPIHLPNLSVPISPTVRYRGGPRSYADVMREVPRRSPPRPPPNIQEDSPVRQAAPPHMARSIRLIYRTLQLTHHLSCLSDEHGAKGKERIHSLANDLKSMIKPAALNETTRQLLNENARTWGQETIKILKTHYETEIKYNVDQMDSIVDHDWVDAFMVAKRWAKNSLPRIKQTTLQQVEDLILDGACFKRNPIELDMSTLTENTPDPSKNSPTAQERGDEANTPVRRRGTGVSFPQDSSTQPPPEPTTSSPGPSQREPRSELRDRTDADPPPALQANFDLEPATDSDTDEEEGSQVYKIEKHKVTNRKKEDWSLRVTRPVLILGDSNVARITGVDPGTSPI</sequence>
<gene>
    <name evidence="2" type="ORF">KC01_LOCUS32491</name>
</gene>
<organism evidence="2 3">
    <name type="scientific">Knipowitschia caucasica</name>
    <name type="common">Caucasian dwarf goby</name>
    <name type="synonym">Pomatoschistus caucasicus</name>
    <dbReference type="NCBI Taxonomy" id="637954"/>
    <lineage>
        <taxon>Eukaryota</taxon>
        <taxon>Metazoa</taxon>
        <taxon>Chordata</taxon>
        <taxon>Craniata</taxon>
        <taxon>Vertebrata</taxon>
        <taxon>Euteleostomi</taxon>
        <taxon>Actinopterygii</taxon>
        <taxon>Neopterygii</taxon>
        <taxon>Teleostei</taxon>
        <taxon>Neoteleostei</taxon>
        <taxon>Acanthomorphata</taxon>
        <taxon>Gobiaria</taxon>
        <taxon>Gobiiformes</taxon>
        <taxon>Gobioidei</taxon>
        <taxon>Gobiidae</taxon>
        <taxon>Gobiinae</taxon>
        <taxon>Knipowitschia</taxon>
    </lineage>
</organism>